<evidence type="ECO:0000313" key="3">
    <source>
        <dbReference type="Proteomes" id="UP000184010"/>
    </source>
</evidence>
<sequence length="161" mass="17975">MLNIISLIIFLIVMLGNISFFGGKIIPIGVPVGITIIDIVLLLYSLKKGSRIIYLQSTAFWLGFTWGAGLYIAASWGQGWLAQSFIGLLTLATPLAAVAPYFTKKRFASAHPGRHLELSKTETDSSLFQQFKEKIKNKQHGQPKQEMLLFDLGEEVQYKNK</sequence>
<dbReference type="STRING" id="1121395.SAMN02745215_04618"/>
<feature type="transmembrane region" description="Helical" evidence="1">
    <location>
        <begin position="28"/>
        <end position="46"/>
    </location>
</feature>
<dbReference type="AlphaFoldDB" id="A0A1M7UU02"/>
<organism evidence="2 3">
    <name type="scientific">Desulfitobacterium chlororespirans DSM 11544</name>
    <dbReference type="NCBI Taxonomy" id="1121395"/>
    <lineage>
        <taxon>Bacteria</taxon>
        <taxon>Bacillati</taxon>
        <taxon>Bacillota</taxon>
        <taxon>Clostridia</taxon>
        <taxon>Eubacteriales</taxon>
        <taxon>Desulfitobacteriaceae</taxon>
        <taxon>Desulfitobacterium</taxon>
    </lineage>
</organism>
<accession>A0A1M7UU02</accession>
<feature type="transmembrane region" description="Helical" evidence="1">
    <location>
        <begin position="5"/>
        <end position="22"/>
    </location>
</feature>
<gene>
    <name evidence="2" type="ORF">SAMN02745215_04618</name>
</gene>
<reference evidence="3" key="1">
    <citation type="submission" date="2016-12" db="EMBL/GenBank/DDBJ databases">
        <authorList>
            <person name="Varghese N."/>
            <person name="Submissions S."/>
        </authorList>
    </citation>
    <scope>NUCLEOTIDE SEQUENCE [LARGE SCALE GENOMIC DNA]</scope>
    <source>
        <strain evidence="3">DSM 11544</strain>
    </source>
</reference>
<feature type="transmembrane region" description="Helical" evidence="1">
    <location>
        <begin position="80"/>
        <end position="102"/>
    </location>
</feature>
<dbReference type="EMBL" id="FRDN01000017">
    <property type="protein sequence ID" value="SHN86407.1"/>
    <property type="molecule type" value="Genomic_DNA"/>
</dbReference>
<evidence type="ECO:0000256" key="1">
    <source>
        <dbReference type="SAM" id="Phobius"/>
    </source>
</evidence>
<evidence type="ECO:0000313" key="2">
    <source>
        <dbReference type="EMBL" id="SHN86407.1"/>
    </source>
</evidence>
<dbReference type="Proteomes" id="UP000184010">
    <property type="component" value="Unassembled WGS sequence"/>
</dbReference>
<dbReference type="RefSeq" id="WP_018213665.1">
    <property type="nucleotide sequence ID" value="NZ_FRDN01000017.1"/>
</dbReference>
<proteinExistence type="predicted"/>
<feature type="transmembrane region" description="Helical" evidence="1">
    <location>
        <begin position="53"/>
        <end position="74"/>
    </location>
</feature>
<keyword evidence="1" id="KW-0472">Membrane</keyword>
<keyword evidence="3" id="KW-1185">Reference proteome</keyword>
<protein>
    <submittedName>
        <fullName evidence="2">Uncharacterized protein</fullName>
    </submittedName>
</protein>
<name>A0A1M7UU02_9FIRM</name>
<keyword evidence="1" id="KW-1133">Transmembrane helix</keyword>
<keyword evidence="1" id="KW-0812">Transmembrane</keyword>